<reference evidence="4" key="1">
    <citation type="submission" date="2016-06" db="UniProtKB">
        <authorList>
            <consortium name="WormBaseParasite"/>
        </authorList>
    </citation>
    <scope>IDENTIFICATION</scope>
</reference>
<dbReference type="AlphaFoldDB" id="A0A183BET9"/>
<dbReference type="Proteomes" id="UP000272942">
    <property type="component" value="Unassembled WGS sequence"/>
</dbReference>
<evidence type="ECO:0000313" key="3">
    <source>
        <dbReference type="Proteomes" id="UP000272942"/>
    </source>
</evidence>
<evidence type="ECO:0000313" key="4">
    <source>
        <dbReference type="WBParaSite" id="ECPE_0001776901-mRNA-1"/>
    </source>
</evidence>
<keyword evidence="3" id="KW-1185">Reference proteome</keyword>
<feature type="domain" description="DUF7083" evidence="1">
    <location>
        <begin position="27"/>
        <end position="111"/>
    </location>
</feature>
<sequence length="226" mass="26573">MMQTMLHRFSTHPNPAKPVKQSTSKDTVAASIREFLYDPDTGTKFDSWFKRWEDVFRFEFSDADDGWKARLLLHKLGTKEHDRYTNMILFKRLRDFTFEETVQQLSDRFSEQASLFSIRYRCFKLVKNDTDDYLTLASIMNRVCEKFKLRSMTDDQFKCLIFVCALQFPLDAEIRTSLLNRIEQDPNIHPRTLTDKCQRLENLKHDSAIVEQRSPATASSNVHAVT</sequence>
<proteinExistence type="predicted"/>
<dbReference type="EMBL" id="UZAN01071096">
    <property type="protein sequence ID" value="VDP95032.1"/>
    <property type="molecule type" value="Genomic_DNA"/>
</dbReference>
<dbReference type="OrthoDB" id="6270619at2759"/>
<gene>
    <name evidence="2" type="ORF">ECPE_LOCUS17724</name>
</gene>
<dbReference type="InterPro" id="IPR055510">
    <property type="entry name" value="DUF7083"/>
</dbReference>
<protein>
    <recommendedName>
        <fullName evidence="1">DUF7083 domain-containing protein</fullName>
    </recommendedName>
</protein>
<reference evidence="2 3" key="2">
    <citation type="submission" date="2018-11" db="EMBL/GenBank/DDBJ databases">
        <authorList>
            <consortium name="Pathogen Informatics"/>
        </authorList>
    </citation>
    <scope>NUCLEOTIDE SEQUENCE [LARGE SCALE GENOMIC DNA]</scope>
    <source>
        <strain evidence="2 3">Egypt</strain>
    </source>
</reference>
<dbReference type="Pfam" id="PF23309">
    <property type="entry name" value="DUF7083"/>
    <property type="match status" value="1"/>
</dbReference>
<accession>A0A183BET9</accession>
<dbReference type="WBParaSite" id="ECPE_0001776901-mRNA-1">
    <property type="protein sequence ID" value="ECPE_0001776901-mRNA-1"/>
    <property type="gene ID" value="ECPE_0001776901"/>
</dbReference>
<evidence type="ECO:0000313" key="2">
    <source>
        <dbReference type="EMBL" id="VDP95032.1"/>
    </source>
</evidence>
<name>A0A183BET9_9TREM</name>
<organism evidence="4">
    <name type="scientific">Echinostoma caproni</name>
    <dbReference type="NCBI Taxonomy" id="27848"/>
    <lineage>
        <taxon>Eukaryota</taxon>
        <taxon>Metazoa</taxon>
        <taxon>Spiralia</taxon>
        <taxon>Lophotrochozoa</taxon>
        <taxon>Platyhelminthes</taxon>
        <taxon>Trematoda</taxon>
        <taxon>Digenea</taxon>
        <taxon>Plagiorchiida</taxon>
        <taxon>Echinostomata</taxon>
        <taxon>Echinostomatoidea</taxon>
        <taxon>Echinostomatidae</taxon>
        <taxon>Echinostoma</taxon>
    </lineage>
</organism>
<evidence type="ECO:0000259" key="1">
    <source>
        <dbReference type="Pfam" id="PF23309"/>
    </source>
</evidence>